<dbReference type="EMBL" id="UYRR01036234">
    <property type="protein sequence ID" value="VDK66577.1"/>
    <property type="molecule type" value="Genomic_DNA"/>
</dbReference>
<organism evidence="3">
    <name type="scientific">Anisakis simplex</name>
    <name type="common">Herring worm</name>
    <dbReference type="NCBI Taxonomy" id="6269"/>
    <lineage>
        <taxon>Eukaryota</taxon>
        <taxon>Metazoa</taxon>
        <taxon>Ecdysozoa</taxon>
        <taxon>Nematoda</taxon>
        <taxon>Chromadorea</taxon>
        <taxon>Rhabditida</taxon>
        <taxon>Spirurina</taxon>
        <taxon>Ascaridomorpha</taxon>
        <taxon>Ascaridoidea</taxon>
        <taxon>Anisakidae</taxon>
        <taxon>Anisakis</taxon>
        <taxon>Anisakis simplex complex</taxon>
    </lineage>
</organism>
<dbReference type="Proteomes" id="UP000267096">
    <property type="component" value="Unassembled WGS sequence"/>
</dbReference>
<evidence type="ECO:0000313" key="2">
    <source>
        <dbReference type="Proteomes" id="UP000267096"/>
    </source>
</evidence>
<proteinExistence type="predicted"/>
<dbReference type="AlphaFoldDB" id="A0A0M3KET3"/>
<evidence type="ECO:0000313" key="3">
    <source>
        <dbReference type="WBParaSite" id="ASIM_0001949101-mRNA-1"/>
    </source>
</evidence>
<sequence>MNPESLGAPYDLGLRKLAIWIRQFNVNNEPETEFHLFESIRLRLGFRMAAEFLNPPIATMSDVGYRWISTKYLMVPPPVAWAHITL</sequence>
<dbReference type="WBParaSite" id="ASIM_0001949101-mRNA-1">
    <property type="protein sequence ID" value="ASIM_0001949101-mRNA-1"/>
    <property type="gene ID" value="ASIM_0001949101"/>
</dbReference>
<protein>
    <submittedName>
        <fullName evidence="3">EAL domain-containing protein</fullName>
    </submittedName>
</protein>
<reference evidence="1 2" key="2">
    <citation type="submission" date="2018-11" db="EMBL/GenBank/DDBJ databases">
        <authorList>
            <consortium name="Pathogen Informatics"/>
        </authorList>
    </citation>
    <scope>NUCLEOTIDE SEQUENCE [LARGE SCALE GENOMIC DNA]</scope>
</reference>
<accession>A0A0M3KET3</accession>
<gene>
    <name evidence="1" type="ORF">ASIM_LOCUS18880</name>
</gene>
<name>A0A0M3KET3_ANISI</name>
<evidence type="ECO:0000313" key="1">
    <source>
        <dbReference type="EMBL" id="VDK66577.1"/>
    </source>
</evidence>
<reference evidence="3" key="1">
    <citation type="submission" date="2017-02" db="UniProtKB">
        <authorList>
            <consortium name="WormBaseParasite"/>
        </authorList>
    </citation>
    <scope>IDENTIFICATION</scope>
</reference>
<keyword evidence="2" id="KW-1185">Reference proteome</keyword>